<dbReference type="RefSeq" id="WP_227600818.1">
    <property type="nucleotide sequence ID" value="NZ_JAJEPX010000024.1"/>
</dbReference>
<evidence type="ECO:0000313" key="1">
    <source>
        <dbReference type="EMBL" id="MCC2177162.1"/>
    </source>
</evidence>
<dbReference type="GeneID" id="98660243"/>
<dbReference type="InterPro" id="IPR015915">
    <property type="entry name" value="Kelch-typ_b-propeller"/>
</dbReference>
<dbReference type="EMBL" id="JAJEPX010000024">
    <property type="protein sequence ID" value="MCC2177162.1"/>
    <property type="molecule type" value="Genomic_DNA"/>
</dbReference>
<protein>
    <recommendedName>
        <fullName evidence="3">WD40 repeat domain-containing protein</fullName>
    </recommendedName>
</protein>
<evidence type="ECO:0000313" key="2">
    <source>
        <dbReference type="Proteomes" id="UP001298753"/>
    </source>
</evidence>
<comment type="caution">
    <text evidence="1">The sequence shown here is derived from an EMBL/GenBank/DDBJ whole genome shotgun (WGS) entry which is preliminary data.</text>
</comment>
<sequence>MKKNLAISCILLAVVTIFSLYFYQERETKSLPASIEPYTETAVILSDYIDFEKSIYIGHKSDHEILYKNYADNYIRSVDLNTQEQQELIKLDTQTNGTMTTFDYKDNWFVWSESQDAELRVGSSIGENWAVYAADLRTGEIIFVDGENDFFPKTRNFDPHPWSLSVNGSFVVYASYTANEDGIYPAIKIYDLNNHKLEIADTADSMQTTFGSPSVNDKNVVYLKYDSNGSSLWTYDIEKHKRMCIEPPEPLQEICITNSFIVGVSEWQPQKSESLYCYDFAHKKWSKQIDATTKLYPNNIDSTLEFAEPQSSNDFITWRPITGNALYVWDITTNKVLDLSENVSGLIDYVLYPFDEDYLVWCETNTQTQETKYPCIKISSES</sequence>
<accession>A0AAW4VW55</accession>
<dbReference type="Gene3D" id="2.120.10.80">
    <property type="entry name" value="Kelch-type beta propeller"/>
    <property type="match status" value="1"/>
</dbReference>
<gene>
    <name evidence="1" type="ORF">LKD22_08490</name>
</gene>
<organism evidence="1 2">
    <name type="scientific">Agathobaculum butyriciproducens</name>
    <dbReference type="NCBI Taxonomy" id="1628085"/>
    <lineage>
        <taxon>Bacteria</taxon>
        <taxon>Bacillati</taxon>
        <taxon>Bacillota</taxon>
        <taxon>Clostridia</taxon>
        <taxon>Eubacteriales</taxon>
        <taxon>Butyricicoccaceae</taxon>
        <taxon>Agathobaculum</taxon>
    </lineage>
</organism>
<evidence type="ECO:0008006" key="3">
    <source>
        <dbReference type="Google" id="ProtNLM"/>
    </source>
</evidence>
<dbReference type="AlphaFoldDB" id="A0AAW4VW55"/>
<dbReference type="SUPFAM" id="SSF82171">
    <property type="entry name" value="DPP6 N-terminal domain-like"/>
    <property type="match status" value="1"/>
</dbReference>
<proteinExistence type="predicted"/>
<keyword evidence="2" id="KW-1185">Reference proteome</keyword>
<reference evidence="1 2" key="1">
    <citation type="submission" date="2021-10" db="EMBL/GenBank/DDBJ databases">
        <title>Anaerobic single-cell dispensing facilitates the cultivation of human gut bacteria.</title>
        <authorList>
            <person name="Afrizal A."/>
        </authorList>
    </citation>
    <scope>NUCLEOTIDE SEQUENCE [LARGE SCALE GENOMIC DNA]</scope>
    <source>
        <strain evidence="1 2">CLA-AA-H270</strain>
    </source>
</reference>
<name>A0AAW4VW55_9FIRM</name>
<dbReference type="Proteomes" id="UP001298753">
    <property type="component" value="Unassembled WGS sequence"/>
</dbReference>